<evidence type="ECO:0000313" key="8">
    <source>
        <dbReference type="EMBL" id="CUS24428.1"/>
    </source>
</evidence>
<name>A0A0P1KW63_9SACH</name>
<feature type="domain" description="Cns1/TTC4 wheel" evidence="7">
    <location>
        <begin position="252"/>
        <end position="368"/>
    </location>
</feature>
<dbReference type="AlphaFoldDB" id="A0A0P1KW63"/>
<organism evidence="8 9">
    <name type="scientific">Lachancea quebecensis</name>
    <dbReference type="NCBI Taxonomy" id="1654605"/>
    <lineage>
        <taxon>Eukaryota</taxon>
        <taxon>Fungi</taxon>
        <taxon>Dikarya</taxon>
        <taxon>Ascomycota</taxon>
        <taxon>Saccharomycotina</taxon>
        <taxon>Saccharomycetes</taxon>
        <taxon>Saccharomycetales</taxon>
        <taxon>Saccharomycetaceae</taxon>
        <taxon>Lachancea</taxon>
    </lineage>
</organism>
<evidence type="ECO:0000256" key="3">
    <source>
        <dbReference type="ARBA" id="ARBA00023602"/>
    </source>
</evidence>
<gene>
    <name evidence="8" type="ORF">LAQU0_S16e01486g</name>
</gene>
<protein>
    <submittedName>
        <fullName evidence="8">LAQU0S16e01486g1_1</fullName>
    </submittedName>
</protein>
<dbReference type="GO" id="GO:0030544">
    <property type="term" value="F:Hsp70 protein binding"/>
    <property type="evidence" value="ECO:0007669"/>
    <property type="project" value="TreeGrafter"/>
</dbReference>
<dbReference type="InterPro" id="IPR019734">
    <property type="entry name" value="TPR_rpt"/>
</dbReference>
<feature type="compositionally biased region" description="Basic residues" evidence="6">
    <location>
        <begin position="1"/>
        <end position="10"/>
    </location>
</feature>
<evidence type="ECO:0000256" key="5">
    <source>
        <dbReference type="SAM" id="Coils"/>
    </source>
</evidence>
<evidence type="ECO:0000259" key="7">
    <source>
        <dbReference type="Pfam" id="PF18972"/>
    </source>
</evidence>
<comment type="similarity">
    <text evidence="3">Belongs to the TTC4 family.</text>
</comment>
<sequence length="378" mass="43580">MSKQYVKPKRYVPGPGEPALPPQLSEFQNKSTDDVMEELNRMPFFMSKLDDTDGEGGQNVELEALKALAYEGEPHEIAENFKNQGNDLYRAKRYRDAREIYNRGIDINCDDAKVNESLFSNRAACELELKNYRSCINDCKRALQYNAKNTKCYYRIAKAFLLLNKYEDSKQAVEFGLKLDPQNQALNALRQNVDKKKEDADAYEAKKLKERTERERLETILEASMILRNFKNVDTANPPELLEDAKISLENKEDMESQLIFPAMVLYPITDEFDFIGAVGELSTPEDLLSTLLQRPQEWFQQPGHEEYTAKKLIGFMETEAGGLIKVGKKVTFHDVFKMEKPSVPLFDKSLRIYLVPKSKSEAWLAKWDKTEALKKRK</sequence>
<dbReference type="InterPro" id="IPR044059">
    <property type="entry name" value="Csn1/TTC4_wheel"/>
</dbReference>
<evidence type="ECO:0000256" key="4">
    <source>
        <dbReference type="PROSITE-ProRule" id="PRU00339"/>
    </source>
</evidence>
<dbReference type="SMART" id="SM00028">
    <property type="entry name" value="TPR"/>
    <property type="match status" value="3"/>
</dbReference>
<dbReference type="SUPFAM" id="SSF48452">
    <property type="entry name" value="TPR-like"/>
    <property type="match status" value="1"/>
</dbReference>
<dbReference type="GO" id="GO:0005829">
    <property type="term" value="C:cytosol"/>
    <property type="evidence" value="ECO:0007669"/>
    <property type="project" value="TreeGrafter"/>
</dbReference>
<dbReference type="GO" id="GO:0005634">
    <property type="term" value="C:nucleus"/>
    <property type="evidence" value="ECO:0007669"/>
    <property type="project" value="TreeGrafter"/>
</dbReference>
<dbReference type="OrthoDB" id="420195at2759"/>
<dbReference type="GO" id="GO:0051879">
    <property type="term" value="F:Hsp90 protein binding"/>
    <property type="evidence" value="ECO:0007669"/>
    <property type="project" value="InterPro"/>
</dbReference>
<feature type="repeat" description="TPR" evidence="4">
    <location>
        <begin position="150"/>
        <end position="183"/>
    </location>
</feature>
<evidence type="ECO:0000256" key="6">
    <source>
        <dbReference type="SAM" id="MobiDB-lite"/>
    </source>
</evidence>
<keyword evidence="1" id="KW-0677">Repeat</keyword>
<dbReference type="PANTHER" id="PTHR46035:SF1">
    <property type="entry name" value="TETRATRICOPEPTIDE REPEAT PROTEIN 4"/>
    <property type="match status" value="1"/>
</dbReference>
<dbReference type="PROSITE" id="PS50005">
    <property type="entry name" value="TPR"/>
    <property type="match status" value="1"/>
</dbReference>
<reference evidence="9" key="1">
    <citation type="submission" date="2015-10" db="EMBL/GenBank/DDBJ databases">
        <authorList>
            <person name="Devillers H."/>
        </authorList>
    </citation>
    <scope>NUCLEOTIDE SEQUENCE [LARGE SCALE GENOMIC DNA]</scope>
</reference>
<feature type="region of interest" description="Disordered" evidence="6">
    <location>
        <begin position="1"/>
        <end position="24"/>
    </location>
</feature>
<dbReference type="Gene3D" id="1.25.40.10">
    <property type="entry name" value="Tetratricopeptide repeat domain"/>
    <property type="match status" value="1"/>
</dbReference>
<proteinExistence type="inferred from homology"/>
<dbReference type="InterPro" id="IPR011990">
    <property type="entry name" value="TPR-like_helical_dom_sf"/>
</dbReference>
<dbReference type="Proteomes" id="UP000236544">
    <property type="component" value="Unassembled WGS sequence"/>
</dbReference>
<evidence type="ECO:0000256" key="2">
    <source>
        <dbReference type="ARBA" id="ARBA00022803"/>
    </source>
</evidence>
<dbReference type="GO" id="GO:0006457">
    <property type="term" value="P:protein folding"/>
    <property type="evidence" value="ECO:0007669"/>
    <property type="project" value="TreeGrafter"/>
</dbReference>
<keyword evidence="9" id="KW-1185">Reference proteome</keyword>
<evidence type="ECO:0000313" key="9">
    <source>
        <dbReference type="Proteomes" id="UP000236544"/>
    </source>
</evidence>
<dbReference type="PANTHER" id="PTHR46035">
    <property type="entry name" value="TETRATRICOPEPTIDE REPEAT PROTEIN 4"/>
    <property type="match status" value="1"/>
</dbReference>
<evidence type="ECO:0000256" key="1">
    <source>
        <dbReference type="ARBA" id="ARBA00022737"/>
    </source>
</evidence>
<dbReference type="EMBL" id="LN890574">
    <property type="protein sequence ID" value="CUS24428.1"/>
    <property type="molecule type" value="Genomic_DNA"/>
</dbReference>
<accession>A0A0P1KW63</accession>
<keyword evidence="2 4" id="KW-0802">TPR repeat</keyword>
<dbReference type="CDD" id="cd21381">
    <property type="entry name" value="CTWD_TTC4"/>
    <property type="match status" value="1"/>
</dbReference>
<keyword evidence="5" id="KW-0175">Coiled coil</keyword>
<dbReference type="Pfam" id="PF18972">
    <property type="entry name" value="Wheel"/>
    <property type="match status" value="1"/>
</dbReference>
<feature type="coiled-coil region" evidence="5">
    <location>
        <begin position="186"/>
        <end position="213"/>
    </location>
</feature>